<accession>A0AAD4IEC2</accession>
<dbReference type="AlphaFoldDB" id="A0AAD4IEC2"/>
<gene>
    <name evidence="1" type="ORF">G6011_11605</name>
</gene>
<sequence length="265" mass="30617">MIEPEAGILRLATELRQMIYDYIISATQTELSRQEVPFYLFQYFTFVLTDSERTCYSIVAAFCRILSPKNLVCVRKIAIPCFTIRGLFDPARSGSLQKNPYVLKRLDPKDDNSLTSTQQNVLRQDLCSALSLLNSMPALKNLELGVDVIEFIWYASSNGFGIPSAGWFLRLLSTFKWAKRLPLTHPLLAALHLIKGMGKLRQVELKLKWCDFVVNSYRKAGFLFPLQWTQTVKEEMERLFEDLLHRETGPRWISRDEDEQILILT</sequence>
<protein>
    <submittedName>
        <fullName evidence="1">Uncharacterized protein</fullName>
    </submittedName>
</protein>
<keyword evidence="2" id="KW-1185">Reference proteome</keyword>
<comment type="caution">
    <text evidence="1">The sequence shown here is derived from an EMBL/GenBank/DDBJ whole genome shotgun (WGS) entry which is preliminary data.</text>
</comment>
<dbReference type="Proteomes" id="UP001199106">
    <property type="component" value="Unassembled WGS sequence"/>
</dbReference>
<reference evidence="1" key="1">
    <citation type="submission" date="2021-07" db="EMBL/GenBank/DDBJ databases">
        <title>Genome Resource of American Ginseng Black Spot Pathogen Alternaria panax.</title>
        <authorList>
            <person name="Qiu C."/>
            <person name="Wang W."/>
            <person name="Liu Z."/>
        </authorList>
    </citation>
    <scope>NUCLEOTIDE SEQUENCE</scope>
    <source>
        <strain evidence="1">BNCC115425</strain>
    </source>
</reference>
<evidence type="ECO:0000313" key="1">
    <source>
        <dbReference type="EMBL" id="KAG9192871.1"/>
    </source>
</evidence>
<proteinExistence type="predicted"/>
<organism evidence="1 2">
    <name type="scientific">Alternaria panax</name>
    <dbReference type="NCBI Taxonomy" id="48097"/>
    <lineage>
        <taxon>Eukaryota</taxon>
        <taxon>Fungi</taxon>
        <taxon>Dikarya</taxon>
        <taxon>Ascomycota</taxon>
        <taxon>Pezizomycotina</taxon>
        <taxon>Dothideomycetes</taxon>
        <taxon>Pleosporomycetidae</taxon>
        <taxon>Pleosporales</taxon>
        <taxon>Pleosporineae</taxon>
        <taxon>Pleosporaceae</taxon>
        <taxon>Alternaria</taxon>
        <taxon>Alternaria sect. Panax</taxon>
    </lineage>
</organism>
<dbReference type="EMBL" id="JAANER010000003">
    <property type="protein sequence ID" value="KAG9192871.1"/>
    <property type="molecule type" value="Genomic_DNA"/>
</dbReference>
<name>A0AAD4IEC2_9PLEO</name>
<evidence type="ECO:0000313" key="2">
    <source>
        <dbReference type="Proteomes" id="UP001199106"/>
    </source>
</evidence>